<dbReference type="EMBL" id="JAENSR010000009">
    <property type="protein sequence ID" value="MBK3462652.1"/>
    <property type="molecule type" value="Genomic_DNA"/>
</dbReference>
<sequence length="241" mass="27904">MITNIDFSQSSFSKLLVLILEAANTLGDIDSEHYERDNHRVASNLYDEVSRNEKLDFTITINNYVSRLNTLALRKPYENQDILLLIEALNDCTNDLHYYHDLKTFYPDIKYIFITDYYRHDYQISNQNVIHEPEPDEATLKQDEYDFDVESNDFDFIDDAVSTSNTISEKVIRKPNVIDEEAAEKHAAAQAAAALIETTILDSEKKRFDSVDQRELRPCVKAFFWIAGLSLIAAMIISWMK</sequence>
<keyword evidence="1" id="KW-0472">Membrane</keyword>
<dbReference type="Proteomes" id="UP000620382">
    <property type="component" value="Unassembled WGS sequence"/>
</dbReference>
<evidence type="ECO:0000256" key="1">
    <source>
        <dbReference type="SAM" id="Phobius"/>
    </source>
</evidence>
<keyword evidence="1" id="KW-1133">Transmembrane helix</keyword>
<keyword evidence="1" id="KW-0812">Transmembrane</keyword>
<evidence type="ECO:0000313" key="3">
    <source>
        <dbReference type="Proteomes" id="UP000620382"/>
    </source>
</evidence>
<comment type="caution">
    <text evidence="2">The sequence shown here is derived from an EMBL/GenBank/DDBJ whole genome shotgun (WGS) entry which is preliminary data.</text>
</comment>
<reference evidence="2 3" key="1">
    <citation type="submission" date="2021-01" db="EMBL/GenBank/DDBJ databases">
        <title>Antibiotic resistance and phylogeny of Pseudomonas spp. isolated over three decades from chicken meat in the Norwegian food chain.</title>
        <authorList>
            <person name="Moen B."/>
        </authorList>
    </citation>
    <scope>NUCLEOTIDE SEQUENCE [LARGE SCALE GENOMIC DNA]</scope>
    <source>
        <strain evidence="2 3">MF6766</strain>
    </source>
</reference>
<name>A0ABS1H0M0_9PSED</name>
<feature type="transmembrane region" description="Helical" evidence="1">
    <location>
        <begin position="222"/>
        <end position="240"/>
    </location>
</feature>
<dbReference type="RefSeq" id="WP_200657688.1">
    <property type="nucleotide sequence ID" value="NZ_JAENSR010000009.1"/>
</dbReference>
<protein>
    <submittedName>
        <fullName evidence="2">Uncharacterized protein</fullName>
    </submittedName>
</protein>
<organism evidence="2 3">
    <name type="scientific">Pseudomonas haemolytica</name>
    <dbReference type="NCBI Taxonomy" id="2600065"/>
    <lineage>
        <taxon>Bacteria</taxon>
        <taxon>Pseudomonadati</taxon>
        <taxon>Pseudomonadota</taxon>
        <taxon>Gammaproteobacteria</taxon>
        <taxon>Pseudomonadales</taxon>
        <taxon>Pseudomonadaceae</taxon>
        <taxon>Pseudomonas</taxon>
    </lineage>
</organism>
<keyword evidence="3" id="KW-1185">Reference proteome</keyword>
<accession>A0ABS1H0M0</accession>
<proteinExistence type="predicted"/>
<evidence type="ECO:0000313" key="2">
    <source>
        <dbReference type="EMBL" id="MBK3462652.1"/>
    </source>
</evidence>
<gene>
    <name evidence="2" type="ORF">JJD71_26655</name>
</gene>